<protein>
    <submittedName>
        <fullName evidence="3">DNA topoisomerase 1</fullName>
    </submittedName>
</protein>
<sequence length="324" mass="37135">MGKEKAETPASTPKKAAKGATPKKQGEKADKKKKEIVIIPPIPDDVVRWWTDNGSGPTRKGDRRWETLEHNGVLFAPPYDAHHVKMKYDGEPIELNIEAEEIATYYAMCFERAPFKRQVFQDNFFADFRKALTPELRRQITDLTLCDFKPINDWWKASVAAKKAMPKEEKKKILEANKVLCAPYQFCMVDGHKQKVSNFRVEPPTLFQGRGEHPLAGKLKKRIRPEDVTINIGEEATVPKAPEGHRWAEVIHNHDVTWLAMWKDEIMNHHKYVMLAANSTFRGQSDFLKFEAARCLHVRPRRPAPSDWIRVAVWASGGAFFCSC</sequence>
<dbReference type="SUPFAM" id="SSF56741">
    <property type="entry name" value="Eukaryotic DNA topoisomerase I, N-terminal DNA-binding fragment"/>
    <property type="match status" value="1"/>
</dbReference>
<dbReference type="Gene3D" id="2.170.11.10">
    <property type="entry name" value="DNA Topoisomerase I, domain 2"/>
    <property type="match status" value="1"/>
</dbReference>
<feature type="region of interest" description="Disordered" evidence="1">
    <location>
        <begin position="1"/>
        <end position="35"/>
    </location>
</feature>
<dbReference type="SMART" id="SM00435">
    <property type="entry name" value="TOPEUc"/>
    <property type="match status" value="1"/>
</dbReference>
<accession>A0ABQ8U2E5</accession>
<dbReference type="Gene3D" id="1.10.10.41">
    <property type="entry name" value="Yeast DNA topoisomerase - domain 1"/>
    <property type="match status" value="1"/>
</dbReference>
<evidence type="ECO:0000259" key="2">
    <source>
        <dbReference type="SMART" id="SM00435"/>
    </source>
</evidence>
<dbReference type="CDD" id="cd00660">
    <property type="entry name" value="Topoisomer_IB_N"/>
    <property type="match status" value="1"/>
</dbReference>
<gene>
    <name evidence="3" type="ORF">PAPYR_13459</name>
</gene>
<evidence type="ECO:0000313" key="3">
    <source>
        <dbReference type="EMBL" id="KAJ4452406.1"/>
    </source>
</evidence>
<feature type="compositionally biased region" description="Basic and acidic residues" evidence="1">
    <location>
        <begin position="24"/>
        <end position="35"/>
    </location>
</feature>
<comment type="caution">
    <text evidence="3">The sequence shown here is derived from an EMBL/GenBank/DDBJ whole genome shotgun (WGS) entry which is preliminary data.</text>
</comment>
<keyword evidence="4" id="KW-1185">Reference proteome</keyword>
<dbReference type="InterPro" id="IPR008336">
    <property type="entry name" value="TopoI_DNA-bd_euk"/>
</dbReference>
<dbReference type="InterPro" id="IPR036202">
    <property type="entry name" value="TopoI_DNA-bd_euk_N_sf"/>
</dbReference>
<dbReference type="EMBL" id="JAPMOS010000538">
    <property type="protein sequence ID" value="KAJ4452406.1"/>
    <property type="molecule type" value="Genomic_DNA"/>
</dbReference>
<dbReference type="Proteomes" id="UP001141327">
    <property type="component" value="Unassembled WGS sequence"/>
</dbReference>
<dbReference type="InterPro" id="IPR013030">
    <property type="entry name" value="DNA_topo_DNA_db_N_dom2"/>
</dbReference>
<dbReference type="Pfam" id="PF02919">
    <property type="entry name" value="Topoisom_I_N"/>
    <property type="match status" value="1"/>
</dbReference>
<dbReference type="PANTHER" id="PTHR10290">
    <property type="entry name" value="DNA TOPOISOMERASE I"/>
    <property type="match status" value="1"/>
</dbReference>
<evidence type="ECO:0000256" key="1">
    <source>
        <dbReference type="SAM" id="MobiDB-lite"/>
    </source>
</evidence>
<dbReference type="InterPro" id="IPR013499">
    <property type="entry name" value="TopoI_euk"/>
</dbReference>
<feature type="domain" description="DNA topoisomerase I eukaryotic-type" evidence="2">
    <location>
        <begin position="206"/>
        <end position="323"/>
    </location>
</feature>
<feature type="compositionally biased region" description="Low complexity" evidence="1">
    <location>
        <begin position="8"/>
        <end position="23"/>
    </location>
</feature>
<evidence type="ECO:0000313" key="4">
    <source>
        <dbReference type="Proteomes" id="UP001141327"/>
    </source>
</evidence>
<reference evidence="3" key="1">
    <citation type="journal article" date="2022" name="bioRxiv">
        <title>Genomics of Preaxostyla Flagellates Illuminates Evolutionary Transitions and the Path Towards Mitochondrial Loss.</title>
        <authorList>
            <person name="Novak L.V.F."/>
            <person name="Treitli S.C."/>
            <person name="Pyrih J."/>
            <person name="Halakuc P."/>
            <person name="Pipaliya S.V."/>
            <person name="Vacek V."/>
            <person name="Brzon O."/>
            <person name="Soukal P."/>
            <person name="Eme L."/>
            <person name="Dacks J.B."/>
            <person name="Karnkowska A."/>
            <person name="Elias M."/>
            <person name="Hampl V."/>
        </authorList>
    </citation>
    <scope>NUCLEOTIDE SEQUENCE</scope>
    <source>
        <strain evidence="3">RCP-MX</strain>
    </source>
</reference>
<proteinExistence type="predicted"/>
<name>A0ABQ8U2E5_9EUKA</name>
<dbReference type="InterPro" id="IPR051062">
    <property type="entry name" value="Topoisomerase_IB"/>
</dbReference>
<dbReference type="InterPro" id="IPR013034">
    <property type="entry name" value="DNA_topo_DNA_db_N_dom1"/>
</dbReference>
<organism evidence="3 4">
    <name type="scientific">Paratrimastix pyriformis</name>
    <dbReference type="NCBI Taxonomy" id="342808"/>
    <lineage>
        <taxon>Eukaryota</taxon>
        <taxon>Metamonada</taxon>
        <taxon>Preaxostyla</taxon>
        <taxon>Paratrimastigidae</taxon>
        <taxon>Paratrimastix</taxon>
    </lineage>
</organism>
<dbReference type="PANTHER" id="PTHR10290:SF3">
    <property type="entry name" value="DNA TOPOISOMERASE 1"/>
    <property type="match status" value="1"/>
</dbReference>